<evidence type="ECO:0000313" key="9">
    <source>
        <dbReference type="Proteomes" id="UP000661649"/>
    </source>
</evidence>
<feature type="chain" id="PRO_5047091499" evidence="7">
    <location>
        <begin position="23"/>
        <end position="253"/>
    </location>
</feature>
<proteinExistence type="predicted"/>
<keyword evidence="7" id="KW-0732">Signal</keyword>
<evidence type="ECO:0000256" key="4">
    <source>
        <dbReference type="ARBA" id="ARBA00022989"/>
    </source>
</evidence>
<dbReference type="InterPro" id="IPR005899">
    <property type="entry name" value="Na_pump_deCOase"/>
</dbReference>
<evidence type="ECO:0000256" key="1">
    <source>
        <dbReference type="ARBA" id="ARBA00004236"/>
    </source>
</evidence>
<gene>
    <name evidence="8" type="ORF">H8712_00510</name>
</gene>
<evidence type="ECO:0000256" key="2">
    <source>
        <dbReference type="ARBA" id="ARBA00022475"/>
    </source>
</evidence>
<protein>
    <submittedName>
        <fullName evidence="8">OadG family protein</fullName>
    </submittedName>
</protein>
<accession>A0ABR7P8F6</accession>
<evidence type="ECO:0000256" key="5">
    <source>
        <dbReference type="ARBA" id="ARBA00023136"/>
    </source>
</evidence>
<comment type="caution">
    <text evidence="8">The sequence shown here is derived from an EMBL/GenBank/DDBJ whole genome shotgun (WGS) entry which is preliminary data.</text>
</comment>
<evidence type="ECO:0000256" key="7">
    <source>
        <dbReference type="SAM" id="SignalP"/>
    </source>
</evidence>
<name>A0ABR7P8F6_9FIRM</name>
<keyword evidence="5 6" id="KW-0472">Membrane</keyword>
<organism evidence="8 9">
    <name type="scientific">Blautia stercoris</name>
    <dbReference type="NCBI Taxonomy" id="871664"/>
    <lineage>
        <taxon>Bacteria</taxon>
        <taxon>Bacillati</taxon>
        <taxon>Bacillota</taxon>
        <taxon>Clostridia</taxon>
        <taxon>Lachnospirales</taxon>
        <taxon>Lachnospiraceae</taxon>
        <taxon>Blautia</taxon>
    </lineage>
</organism>
<feature type="transmembrane region" description="Helical" evidence="6">
    <location>
        <begin position="156"/>
        <end position="179"/>
    </location>
</feature>
<keyword evidence="2" id="KW-1003">Cell membrane</keyword>
<reference evidence="8 9" key="1">
    <citation type="submission" date="2020-08" db="EMBL/GenBank/DDBJ databases">
        <title>Genome public.</title>
        <authorList>
            <person name="Liu C."/>
            <person name="Sun Q."/>
        </authorList>
    </citation>
    <scope>NUCLEOTIDE SEQUENCE [LARGE SCALE GENOMIC DNA]</scope>
    <source>
        <strain evidence="8 9">3_YM_SP_D4_24.mj</strain>
    </source>
</reference>
<keyword evidence="4 6" id="KW-1133">Transmembrane helix</keyword>
<dbReference type="Pfam" id="PF04277">
    <property type="entry name" value="OAD_gamma"/>
    <property type="match status" value="1"/>
</dbReference>
<dbReference type="Proteomes" id="UP000661649">
    <property type="component" value="Unassembled WGS sequence"/>
</dbReference>
<dbReference type="RefSeq" id="WP_117456374.1">
    <property type="nucleotide sequence ID" value="NZ_JACRTP010000001.1"/>
</dbReference>
<keyword evidence="3 6" id="KW-0812">Transmembrane</keyword>
<dbReference type="Gene3D" id="3.10.450.590">
    <property type="match status" value="1"/>
</dbReference>
<dbReference type="PROSITE" id="PS51257">
    <property type="entry name" value="PROKAR_LIPOPROTEIN"/>
    <property type="match status" value="1"/>
</dbReference>
<evidence type="ECO:0000313" key="8">
    <source>
        <dbReference type="EMBL" id="MBC8627120.1"/>
    </source>
</evidence>
<dbReference type="NCBIfam" id="TIGR01195">
    <property type="entry name" value="oadG_fam"/>
    <property type="match status" value="1"/>
</dbReference>
<evidence type="ECO:0000256" key="6">
    <source>
        <dbReference type="SAM" id="Phobius"/>
    </source>
</evidence>
<dbReference type="EMBL" id="JACRTP010000001">
    <property type="protein sequence ID" value="MBC8627120.1"/>
    <property type="molecule type" value="Genomic_DNA"/>
</dbReference>
<sequence length="253" mass="27306">MKQTWKKIIGLILISVCILAMTACGKNSSEETSSLTMPDEASQQSLIESFGTVLQNISQLDEASIKSYMEGDDAFSAAAASAWDTSGSSLGSFEEVKDGKMEIDDDTYVVTIDAKFENRDADCVFILDKNGTPTSVSIDPVYSMGEKMAQAGQNTVMGIGIVFIMLIFLSFLISLMRFIPKLEAALSKKNKAPEQAKPAPVVAVPEVEEEEVIDDGELIAVIAAAIAASENTSTDSFVVRSIRKSKKGNWHRA</sequence>
<feature type="signal peptide" evidence="7">
    <location>
        <begin position="1"/>
        <end position="22"/>
    </location>
</feature>
<comment type="subcellular location">
    <subcellularLocation>
        <location evidence="1">Cell membrane</location>
    </subcellularLocation>
</comment>
<keyword evidence="9" id="KW-1185">Reference proteome</keyword>
<evidence type="ECO:0000256" key="3">
    <source>
        <dbReference type="ARBA" id="ARBA00022692"/>
    </source>
</evidence>